<accession>A0A1H9LBB4</accession>
<evidence type="ECO:0000313" key="2">
    <source>
        <dbReference type="Proteomes" id="UP000198504"/>
    </source>
</evidence>
<evidence type="ECO:0000313" key="1">
    <source>
        <dbReference type="EMBL" id="SER08684.1"/>
    </source>
</evidence>
<gene>
    <name evidence="1" type="ORF">SAMN05421756_108241</name>
</gene>
<reference evidence="2" key="1">
    <citation type="submission" date="2016-10" db="EMBL/GenBank/DDBJ databases">
        <authorList>
            <person name="Varghese N."/>
            <person name="Submissions S."/>
        </authorList>
    </citation>
    <scope>NUCLEOTIDE SEQUENCE [LARGE SCALE GENOMIC DNA]</scope>
    <source>
        <strain evidence="2">CGMCC 4.6856</strain>
    </source>
</reference>
<dbReference type="AlphaFoldDB" id="A0A1H9LBB4"/>
<dbReference type="Proteomes" id="UP000198504">
    <property type="component" value="Unassembled WGS sequence"/>
</dbReference>
<sequence>MIVVATALRTARRPRRTPSLAALLRALGSVRISDTPPATCLDDDRSYPRH</sequence>
<dbReference type="EMBL" id="FOFA01000008">
    <property type="protein sequence ID" value="SER08684.1"/>
    <property type="molecule type" value="Genomic_DNA"/>
</dbReference>
<proteinExistence type="predicted"/>
<protein>
    <submittedName>
        <fullName evidence="1">Uncharacterized protein</fullName>
    </submittedName>
</protein>
<dbReference type="RefSeq" id="WP_170854206.1">
    <property type="nucleotide sequence ID" value="NZ_FOFA01000008.1"/>
</dbReference>
<keyword evidence="2" id="KW-1185">Reference proteome</keyword>
<name>A0A1H9LBB4_9ACTN</name>
<organism evidence="1 2">
    <name type="scientific">Microlunatus flavus</name>
    <dbReference type="NCBI Taxonomy" id="1036181"/>
    <lineage>
        <taxon>Bacteria</taxon>
        <taxon>Bacillati</taxon>
        <taxon>Actinomycetota</taxon>
        <taxon>Actinomycetes</taxon>
        <taxon>Propionibacteriales</taxon>
        <taxon>Propionibacteriaceae</taxon>
        <taxon>Microlunatus</taxon>
    </lineage>
</organism>